<protein>
    <submittedName>
        <fullName evidence="1">Uncharacterized protein</fullName>
    </submittedName>
</protein>
<dbReference type="OrthoDB" id="163170at2"/>
<name>A0A2H3KJA3_9CHLR</name>
<reference evidence="1 2" key="1">
    <citation type="submission" date="2016-05" db="EMBL/GenBank/DDBJ databases">
        <authorList>
            <person name="Lavstsen T."/>
            <person name="Jespersen J.S."/>
        </authorList>
    </citation>
    <scope>NUCLEOTIDE SEQUENCE [LARGE SCALE GENOMIC DNA]</scope>
    <source>
        <strain evidence="1 2">B7-9</strain>
    </source>
</reference>
<comment type="caution">
    <text evidence="1">The sequence shown here is derived from an EMBL/GenBank/DDBJ whole genome shotgun (WGS) entry which is preliminary data.</text>
</comment>
<dbReference type="Proteomes" id="UP000220922">
    <property type="component" value="Unassembled WGS sequence"/>
</dbReference>
<accession>A0A2H3KJA3</accession>
<evidence type="ECO:0000313" key="1">
    <source>
        <dbReference type="EMBL" id="PDV97935.1"/>
    </source>
</evidence>
<dbReference type="RefSeq" id="WP_097653973.1">
    <property type="nucleotide sequence ID" value="NZ_LYXE01000118.1"/>
</dbReference>
<keyword evidence="2" id="KW-1185">Reference proteome</keyword>
<proteinExistence type="predicted"/>
<organism evidence="1 2">
    <name type="scientific">Candidatus Chloroploca asiatica</name>
    <dbReference type="NCBI Taxonomy" id="1506545"/>
    <lineage>
        <taxon>Bacteria</taxon>
        <taxon>Bacillati</taxon>
        <taxon>Chloroflexota</taxon>
        <taxon>Chloroflexia</taxon>
        <taxon>Chloroflexales</taxon>
        <taxon>Chloroflexineae</taxon>
        <taxon>Oscillochloridaceae</taxon>
        <taxon>Candidatus Chloroploca</taxon>
    </lineage>
</organism>
<evidence type="ECO:0000313" key="2">
    <source>
        <dbReference type="Proteomes" id="UP000220922"/>
    </source>
</evidence>
<dbReference type="EMBL" id="LYXE01000118">
    <property type="protein sequence ID" value="PDV97935.1"/>
    <property type="molecule type" value="Genomic_DNA"/>
</dbReference>
<sequence>MTTITLDLSPDTYQRLLVEAAQRGAPVEAVAAKLLAEQLADVSLSERERATAVLRAAGLLTELSPEEKERAARSTATLEEVQAALAQGGGPTLSELVLEQRGPKV</sequence>
<gene>
    <name evidence="1" type="ORF">A9Q02_16785</name>
</gene>
<dbReference type="AlphaFoldDB" id="A0A2H3KJA3"/>